<dbReference type="AlphaFoldDB" id="A0AAN9V422"/>
<dbReference type="Proteomes" id="UP001378592">
    <property type="component" value="Unassembled WGS sequence"/>
</dbReference>
<keyword evidence="1" id="KW-0472">Membrane</keyword>
<evidence type="ECO:0000313" key="3">
    <source>
        <dbReference type="EMBL" id="KAK7789213.1"/>
    </source>
</evidence>
<keyword evidence="1" id="KW-0812">Transmembrane</keyword>
<keyword evidence="2" id="KW-0732">Signal</keyword>
<gene>
    <name evidence="3" type="ORF">R5R35_009443</name>
</gene>
<evidence type="ECO:0000313" key="4">
    <source>
        <dbReference type="Proteomes" id="UP001378592"/>
    </source>
</evidence>
<feature type="transmembrane region" description="Helical" evidence="1">
    <location>
        <begin position="486"/>
        <end position="507"/>
    </location>
</feature>
<feature type="chain" id="PRO_5042991119" evidence="2">
    <location>
        <begin position="24"/>
        <end position="541"/>
    </location>
</feature>
<feature type="signal peptide" evidence="2">
    <location>
        <begin position="1"/>
        <end position="23"/>
    </location>
</feature>
<evidence type="ECO:0000256" key="1">
    <source>
        <dbReference type="SAM" id="Phobius"/>
    </source>
</evidence>
<dbReference type="InterPro" id="IPR036116">
    <property type="entry name" value="FN3_sf"/>
</dbReference>
<reference evidence="3 4" key="1">
    <citation type="submission" date="2024-03" db="EMBL/GenBank/DDBJ databases">
        <title>The genome assembly and annotation of the cricket Gryllus longicercus Weissman &amp; Gray.</title>
        <authorList>
            <person name="Szrajer S."/>
            <person name="Gray D."/>
            <person name="Ylla G."/>
        </authorList>
    </citation>
    <scope>NUCLEOTIDE SEQUENCE [LARGE SCALE GENOMIC DNA]</scope>
    <source>
        <strain evidence="3">DAG 2021-001</strain>
        <tissue evidence="3">Whole body minus gut</tissue>
    </source>
</reference>
<keyword evidence="4" id="KW-1185">Reference proteome</keyword>
<protein>
    <submittedName>
        <fullName evidence="3">Uncharacterized protein</fullName>
    </submittedName>
</protein>
<dbReference type="EMBL" id="JAZDUA010000807">
    <property type="protein sequence ID" value="KAK7789213.1"/>
    <property type="molecule type" value="Genomic_DNA"/>
</dbReference>
<keyword evidence="1" id="KW-1133">Transmembrane helix</keyword>
<sequence>MACIKLLTMWLLLAMLALQSASATRDDPPRELFSELPPPTYIPRLLSAEHNELHFNINIGCRCLNMVWEYKMEEERNWTRHASFCPRYEQFDRNNVATSCDKPVSLRNLNASSTYLVKTMLVYSDLIEPYLNKLLPFPPYTATVHVVTCPANVAAIEDLQVHSAGSRWVVVSWLPPPSLCHTRLRYEVKIAPVLLYDTYNDTFVQKGIFWSDSPWTVEKPIMSCISWPDRHCLLIQWDSRWRRLESNQEYQIEVRVNRFYSRKNSTIITIKANTTTLYIPSPPTELHCQWTLSEGLEVRWRAPLRPGGVLTTAHVRITHGHNHPLYERHMNISSVVNYTYVHRVNVTLEEDQQYDVFVYFGTSSNKYGEEAHVVVWRPSSKSNVTSLTIVSPTKRKDTETMDEKNVTEAMDEKNGTEAEKITETMDEKNGTEAMDKKNVIETMDEKNVTEAINGKNVTETITIMNRDNMTDVVVKETVVAYGGGNVLWGVVFMLFMGLLVVGVFLAIRRWGSRWACLSRDADQLATPTNTPIMTSIQESRV</sequence>
<evidence type="ECO:0000256" key="2">
    <source>
        <dbReference type="SAM" id="SignalP"/>
    </source>
</evidence>
<name>A0AAN9V422_9ORTH</name>
<comment type="caution">
    <text evidence="3">The sequence shown here is derived from an EMBL/GenBank/DDBJ whole genome shotgun (WGS) entry which is preliminary data.</text>
</comment>
<accession>A0AAN9V422</accession>
<organism evidence="3 4">
    <name type="scientific">Gryllus longicercus</name>
    <dbReference type="NCBI Taxonomy" id="2509291"/>
    <lineage>
        <taxon>Eukaryota</taxon>
        <taxon>Metazoa</taxon>
        <taxon>Ecdysozoa</taxon>
        <taxon>Arthropoda</taxon>
        <taxon>Hexapoda</taxon>
        <taxon>Insecta</taxon>
        <taxon>Pterygota</taxon>
        <taxon>Neoptera</taxon>
        <taxon>Polyneoptera</taxon>
        <taxon>Orthoptera</taxon>
        <taxon>Ensifera</taxon>
        <taxon>Gryllidea</taxon>
        <taxon>Grylloidea</taxon>
        <taxon>Gryllidae</taxon>
        <taxon>Gryllinae</taxon>
        <taxon>Gryllus</taxon>
    </lineage>
</organism>
<dbReference type="SUPFAM" id="SSF49265">
    <property type="entry name" value="Fibronectin type III"/>
    <property type="match status" value="1"/>
</dbReference>
<proteinExistence type="predicted"/>